<evidence type="ECO:0000256" key="2">
    <source>
        <dbReference type="ARBA" id="ARBA00022448"/>
    </source>
</evidence>
<feature type="compositionally biased region" description="Basic and acidic residues" evidence="8">
    <location>
        <begin position="441"/>
        <end position="450"/>
    </location>
</feature>
<feature type="transmembrane region" description="Helical" evidence="9">
    <location>
        <begin position="107"/>
        <end position="128"/>
    </location>
</feature>
<evidence type="ECO:0000256" key="4">
    <source>
        <dbReference type="ARBA" id="ARBA00022692"/>
    </source>
</evidence>
<dbReference type="InterPro" id="IPR011701">
    <property type="entry name" value="MFS"/>
</dbReference>
<dbReference type="Proteomes" id="UP001564760">
    <property type="component" value="Unassembled WGS sequence"/>
</dbReference>
<dbReference type="PANTHER" id="PTHR43528:SF1">
    <property type="entry name" value="ALPHA-KETOGLUTARATE PERMEASE"/>
    <property type="match status" value="1"/>
</dbReference>
<proteinExistence type="predicted"/>
<feature type="transmembrane region" description="Helical" evidence="9">
    <location>
        <begin position="358"/>
        <end position="375"/>
    </location>
</feature>
<feature type="transmembrane region" description="Helical" evidence="9">
    <location>
        <begin position="326"/>
        <end position="346"/>
    </location>
</feature>
<evidence type="ECO:0000256" key="7">
    <source>
        <dbReference type="ARBA" id="ARBA00023136"/>
    </source>
</evidence>
<feature type="transmembrane region" description="Helical" evidence="9">
    <location>
        <begin position="302"/>
        <end position="320"/>
    </location>
</feature>
<evidence type="ECO:0000313" key="11">
    <source>
        <dbReference type="EMBL" id="MEY8016732.1"/>
    </source>
</evidence>
<evidence type="ECO:0000256" key="3">
    <source>
        <dbReference type="ARBA" id="ARBA00022475"/>
    </source>
</evidence>
<dbReference type="PANTHER" id="PTHR43528">
    <property type="entry name" value="ALPHA-KETOGLUTARATE PERMEASE"/>
    <property type="match status" value="1"/>
</dbReference>
<feature type="transmembrane region" description="Helical" evidence="9">
    <location>
        <begin position="184"/>
        <end position="203"/>
    </location>
</feature>
<evidence type="ECO:0000256" key="1">
    <source>
        <dbReference type="ARBA" id="ARBA00004651"/>
    </source>
</evidence>
<keyword evidence="2" id="KW-0813">Transport</keyword>
<evidence type="ECO:0000259" key="10">
    <source>
        <dbReference type="PROSITE" id="PS50850"/>
    </source>
</evidence>
<dbReference type="InterPro" id="IPR051084">
    <property type="entry name" value="H+-coupled_symporters"/>
</dbReference>
<feature type="transmembrane region" description="Helical" evidence="9">
    <location>
        <begin position="395"/>
        <end position="413"/>
    </location>
</feature>
<protein>
    <submittedName>
        <fullName evidence="11">MFS transporter</fullName>
    </submittedName>
</protein>
<feature type="transmembrane region" description="Helical" evidence="9">
    <location>
        <begin position="235"/>
        <end position="252"/>
    </location>
</feature>
<dbReference type="InterPro" id="IPR036259">
    <property type="entry name" value="MFS_trans_sf"/>
</dbReference>
<dbReference type="SUPFAM" id="SSF103473">
    <property type="entry name" value="MFS general substrate transporter"/>
    <property type="match status" value="1"/>
</dbReference>
<sequence length="450" mass="47747">MDAAHRSIQGTAIGNFMEWYDFSLYSYTATTLAQVFYPGNTSSTGNLIATFGTLTAAFGVRPLGGFIFGPLGDRIGRKRVLMITIVLMAASTTATGLLPGYGTVGAWAPILLVLIRVCQGLSTGGEFAGAMTYVDEHAPDRKRGMMAGFLPMGTLSGYVAGAGLVTALQVLLSTSDMTSWGWRLPYFLGAPLGLAALLMRLRIEESPDYEEMGEDERTTSGREQFRKTVLGQGKALVLCVCLELTISVVSYMTTGYLPTYLKKTVGLPDNPALVMLLMVLVILMAVVVFVARLSDRVGVKPLMWTGCVLLMTASIPAFLLMRAGGYPTKFAGVLIVGLTLLCFNSVEPATLPSLFPTNVRYGAVSVAYNIAVSAFGGPTPLIAESLVSATGNALMPAYILMFAGLVGAATLFFTPEVAGKRLPGSGPAVESEEEARALVGKQRDARPAPR</sequence>
<keyword evidence="4 9" id="KW-0812">Transmembrane</keyword>
<dbReference type="InterPro" id="IPR020846">
    <property type="entry name" value="MFS_dom"/>
</dbReference>
<comment type="subcellular location">
    <subcellularLocation>
        <location evidence="1">Cell membrane</location>
        <topology evidence="1">Multi-pass membrane protein</topology>
    </subcellularLocation>
</comment>
<dbReference type="Gene3D" id="1.20.1250.20">
    <property type="entry name" value="MFS general substrate transporter like domains"/>
    <property type="match status" value="2"/>
</dbReference>
<feature type="transmembrane region" description="Helical" evidence="9">
    <location>
        <begin position="80"/>
        <end position="101"/>
    </location>
</feature>
<keyword evidence="6 9" id="KW-1133">Transmembrane helix</keyword>
<evidence type="ECO:0000313" key="12">
    <source>
        <dbReference type="Proteomes" id="UP001564760"/>
    </source>
</evidence>
<organism evidence="11 12">
    <name type="scientific">Mycobacterium servetii</name>
    <dbReference type="NCBI Taxonomy" id="3237418"/>
    <lineage>
        <taxon>Bacteria</taxon>
        <taxon>Bacillati</taxon>
        <taxon>Actinomycetota</taxon>
        <taxon>Actinomycetes</taxon>
        <taxon>Mycobacteriales</taxon>
        <taxon>Mycobacteriaceae</taxon>
        <taxon>Mycobacterium</taxon>
    </lineage>
</organism>
<evidence type="ECO:0000256" key="8">
    <source>
        <dbReference type="SAM" id="MobiDB-lite"/>
    </source>
</evidence>
<evidence type="ECO:0000256" key="5">
    <source>
        <dbReference type="ARBA" id="ARBA00022847"/>
    </source>
</evidence>
<gene>
    <name evidence="11" type="ORF">AB8998_17905</name>
</gene>
<dbReference type="Pfam" id="PF07690">
    <property type="entry name" value="MFS_1"/>
    <property type="match status" value="1"/>
</dbReference>
<dbReference type="EMBL" id="JBGEDP010000001">
    <property type="protein sequence ID" value="MEY8016732.1"/>
    <property type="molecule type" value="Genomic_DNA"/>
</dbReference>
<feature type="domain" description="Major facilitator superfamily (MFS) profile" evidence="10">
    <location>
        <begin position="7"/>
        <end position="421"/>
    </location>
</feature>
<dbReference type="RefSeq" id="WP_369741630.1">
    <property type="nucleotide sequence ID" value="NZ_JBGEDP010000001.1"/>
</dbReference>
<keyword evidence="3" id="KW-1003">Cell membrane</keyword>
<evidence type="ECO:0000256" key="6">
    <source>
        <dbReference type="ARBA" id="ARBA00022989"/>
    </source>
</evidence>
<feature type="transmembrane region" description="Helical" evidence="9">
    <location>
        <begin position="149"/>
        <end position="172"/>
    </location>
</feature>
<keyword evidence="12" id="KW-1185">Reference proteome</keyword>
<keyword evidence="5" id="KW-0769">Symport</keyword>
<keyword evidence="7 9" id="KW-0472">Membrane</keyword>
<reference evidence="11 12" key="1">
    <citation type="submission" date="2024-08" db="EMBL/GenBank/DDBJ databases">
        <title>Mycobacterium servetensis sp. nov., a novel rapid-growing mycobacterial species recovered from a human patient in Zaragoza, Spain.</title>
        <authorList>
            <person name="Tristancho-Baro A.I."/>
            <person name="Buenestado-Serrano S."/>
            <person name="Garcia De Viedma D."/>
            <person name="Milagro-Beamonte A."/>
            <person name="Burillo N."/>
            <person name="Sanz S."/>
            <person name="Lopez-Calleja A.I."/>
            <person name="Penas-Utrilla D."/>
            <person name="Guardingo M."/>
            <person name="Garcia M.J."/>
            <person name="Vinuelas-Bayon J."/>
        </authorList>
    </citation>
    <scope>NUCLEOTIDE SEQUENCE [LARGE SCALE GENOMIC DNA]</scope>
    <source>
        <strain evidence="12">HUMS_12744610</strain>
    </source>
</reference>
<evidence type="ECO:0000256" key="9">
    <source>
        <dbReference type="SAM" id="Phobius"/>
    </source>
</evidence>
<dbReference type="PROSITE" id="PS50850">
    <property type="entry name" value="MFS"/>
    <property type="match status" value="1"/>
</dbReference>
<feature type="region of interest" description="Disordered" evidence="8">
    <location>
        <begin position="422"/>
        <end position="450"/>
    </location>
</feature>
<feature type="transmembrane region" description="Helical" evidence="9">
    <location>
        <begin position="47"/>
        <end position="68"/>
    </location>
</feature>
<comment type="caution">
    <text evidence="11">The sequence shown here is derived from an EMBL/GenBank/DDBJ whole genome shotgun (WGS) entry which is preliminary data.</text>
</comment>
<accession>A0ABV4C427</accession>
<name>A0ABV4C427_9MYCO</name>
<feature type="transmembrane region" description="Helical" evidence="9">
    <location>
        <begin position="272"/>
        <end position="290"/>
    </location>
</feature>